<protein>
    <submittedName>
        <fullName evidence="1">Uncharacterized protein</fullName>
    </submittedName>
</protein>
<dbReference type="OrthoDB" id="2911767at2"/>
<gene>
    <name evidence="1" type="ORF">LQ50_25525</name>
</gene>
<sequence length="102" mass="11965">MEKKEILKKIENMTAKSKRYEIFVQPRPPEEFGDGVKLSFNEEDQTYTAEVFDPDTKEVFTKKNLSHAEHAYSFISNILEPQVEHQNEQKDYIDLDITEPGK</sequence>
<dbReference type="Proteomes" id="UP000030832">
    <property type="component" value="Unassembled WGS sequence"/>
</dbReference>
<organism evidence="1 2">
    <name type="scientific">Halalkalibacter okhensis</name>
    <dbReference type="NCBI Taxonomy" id="333138"/>
    <lineage>
        <taxon>Bacteria</taxon>
        <taxon>Bacillati</taxon>
        <taxon>Bacillota</taxon>
        <taxon>Bacilli</taxon>
        <taxon>Bacillales</taxon>
        <taxon>Bacillaceae</taxon>
        <taxon>Halalkalibacter</taxon>
    </lineage>
</organism>
<dbReference type="STRING" id="333138.LQ50_25525"/>
<dbReference type="EMBL" id="JRJU01000075">
    <property type="protein sequence ID" value="KHF37759.1"/>
    <property type="molecule type" value="Genomic_DNA"/>
</dbReference>
<dbReference type="RefSeq" id="WP_034634206.1">
    <property type="nucleotide sequence ID" value="NZ_JRJU01000075.1"/>
</dbReference>
<evidence type="ECO:0000313" key="2">
    <source>
        <dbReference type="Proteomes" id="UP000030832"/>
    </source>
</evidence>
<evidence type="ECO:0000313" key="1">
    <source>
        <dbReference type="EMBL" id="KHF37759.1"/>
    </source>
</evidence>
<comment type="caution">
    <text evidence="1">The sequence shown here is derived from an EMBL/GenBank/DDBJ whole genome shotgun (WGS) entry which is preliminary data.</text>
</comment>
<reference evidence="1 2" key="1">
    <citation type="submission" date="2014-09" db="EMBL/GenBank/DDBJ databases">
        <title>Genome sequencing and annotation of Bacillus Okhensis strain Kh10-101T.</title>
        <authorList>
            <person name="Prakash J.S."/>
        </authorList>
    </citation>
    <scope>NUCLEOTIDE SEQUENCE [LARGE SCALE GENOMIC DNA]</scope>
    <source>
        <strain evidence="2">Kh10-101T</strain>
    </source>
</reference>
<keyword evidence="2" id="KW-1185">Reference proteome</keyword>
<dbReference type="AlphaFoldDB" id="A0A0B0ICH9"/>
<name>A0A0B0ICH9_9BACI</name>
<dbReference type="eggNOG" id="ENOG5030DHD">
    <property type="taxonomic scope" value="Bacteria"/>
</dbReference>
<accession>A0A0B0ICH9</accession>
<proteinExistence type="predicted"/>